<comment type="similarity">
    <text evidence="1">Belongs to the ATP-dependent AMP-binding enzyme family.</text>
</comment>
<comment type="caution">
    <text evidence="8">The sequence shown here is derived from an EMBL/GenBank/DDBJ whole genome shotgun (WGS) entry which is preliminary data.</text>
</comment>
<proteinExistence type="inferred from homology"/>
<comment type="catalytic activity">
    <reaction evidence="3">
        <text>3-(methylsulfanyl)propanoate + ATP + CoA = 3-(methylsulfanyl)propanoyl-CoA + AMP + diphosphate</text>
        <dbReference type="Rhea" id="RHEA:43052"/>
        <dbReference type="ChEBI" id="CHEBI:30616"/>
        <dbReference type="ChEBI" id="CHEBI:33019"/>
        <dbReference type="ChEBI" id="CHEBI:49016"/>
        <dbReference type="ChEBI" id="CHEBI:57287"/>
        <dbReference type="ChEBI" id="CHEBI:82815"/>
        <dbReference type="ChEBI" id="CHEBI:456215"/>
        <dbReference type="EC" id="6.2.1.44"/>
    </reaction>
    <physiologicalReaction direction="left-to-right" evidence="3">
        <dbReference type="Rhea" id="RHEA:43053"/>
    </physiologicalReaction>
</comment>
<dbReference type="FunFam" id="3.30.300.30:FF:000008">
    <property type="entry name" value="2,3-dihydroxybenzoate-AMP ligase"/>
    <property type="match status" value="1"/>
</dbReference>
<name>A0A0J7XNP4_9SPHN</name>
<dbReference type="EMBL" id="JACT01000005">
    <property type="protein sequence ID" value="KMS53297.1"/>
    <property type="molecule type" value="Genomic_DNA"/>
</dbReference>
<feature type="domain" description="AMP-binding enzyme C-terminal" evidence="7">
    <location>
        <begin position="422"/>
        <end position="497"/>
    </location>
</feature>
<evidence type="ECO:0000259" key="7">
    <source>
        <dbReference type="Pfam" id="PF13193"/>
    </source>
</evidence>
<dbReference type="Gene3D" id="3.40.50.12780">
    <property type="entry name" value="N-terminal domain of ligase-like"/>
    <property type="match status" value="1"/>
</dbReference>
<evidence type="ECO:0000259" key="6">
    <source>
        <dbReference type="Pfam" id="PF00501"/>
    </source>
</evidence>
<dbReference type="SUPFAM" id="SSF56801">
    <property type="entry name" value="Acetyl-CoA synthetase-like"/>
    <property type="match status" value="1"/>
</dbReference>
<dbReference type="InterPro" id="IPR045851">
    <property type="entry name" value="AMP-bd_C_sf"/>
</dbReference>
<keyword evidence="9" id="KW-1185">Reference proteome</keyword>
<keyword evidence="2 8" id="KW-0436">Ligase</keyword>
<dbReference type="InterPro" id="IPR025110">
    <property type="entry name" value="AMP-bd_C"/>
</dbReference>
<evidence type="ECO:0000313" key="9">
    <source>
        <dbReference type="Proteomes" id="UP000052232"/>
    </source>
</evidence>
<dbReference type="Pfam" id="PF13193">
    <property type="entry name" value="AMP-binding_C"/>
    <property type="match status" value="1"/>
</dbReference>
<reference evidence="8 9" key="1">
    <citation type="journal article" date="2015" name="G3 (Bethesda)">
        <title>Insights into Ongoing Evolution of the Hexachlorocyclohexane Catabolic Pathway from Comparative Genomics of Ten Sphingomonadaceae Strains.</title>
        <authorList>
            <person name="Pearce S.L."/>
            <person name="Oakeshott J.G."/>
            <person name="Pandey G."/>
        </authorList>
    </citation>
    <scope>NUCLEOTIDE SEQUENCE [LARGE SCALE GENOMIC DNA]</scope>
    <source>
        <strain evidence="8 9">LL01</strain>
    </source>
</reference>
<dbReference type="EC" id="6.2.1.44" evidence="4"/>
<protein>
    <recommendedName>
        <fullName evidence="5">3-methylmercaptopropionyl-CoA ligase</fullName>
        <ecNumber evidence="4">6.2.1.44</ecNumber>
    </recommendedName>
</protein>
<dbReference type="PROSITE" id="PS00455">
    <property type="entry name" value="AMP_BINDING"/>
    <property type="match status" value="1"/>
</dbReference>
<evidence type="ECO:0000313" key="8">
    <source>
        <dbReference type="EMBL" id="KMS53297.1"/>
    </source>
</evidence>
<accession>A0A0J7XNP4</accession>
<gene>
    <name evidence="8" type="ORF">V473_20315</name>
</gene>
<dbReference type="NCBIfam" id="NF004837">
    <property type="entry name" value="PRK06187.1"/>
    <property type="match status" value="1"/>
</dbReference>
<dbReference type="PANTHER" id="PTHR43767:SF1">
    <property type="entry name" value="NONRIBOSOMAL PEPTIDE SYNTHASE PES1 (EUROFUNG)-RELATED"/>
    <property type="match status" value="1"/>
</dbReference>
<dbReference type="Gene3D" id="3.30.300.30">
    <property type="match status" value="1"/>
</dbReference>
<dbReference type="InterPro" id="IPR042099">
    <property type="entry name" value="ANL_N_sf"/>
</dbReference>
<dbReference type="PANTHER" id="PTHR43767">
    <property type="entry name" value="LONG-CHAIN-FATTY-ACID--COA LIGASE"/>
    <property type="match status" value="1"/>
</dbReference>
<dbReference type="STRING" id="1420583.V473_20315"/>
<feature type="domain" description="AMP-dependent synthetase/ligase" evidence="6">
    <location>
        <begin position="11"/>
        <end position="372"/>
    </location>
</feature>
<evidence type="ECO:0000256" key="5">
    <source>
        <dbReference type="ARBA" id="ARBA00067668"/>
    </source>
</evidence>
<evidence type="ECO:0000256" key="2">
    <source>
        <dbReference type="ARBA" id="ARBA00022598"/>
    </source>
</evidence>
<sequence length="514" mass="55322">MYLTQSLHRMMQRAADAPAARDRHGMMTWIALRDRVARFAGALRAGGLQPGDRVAMLAPNGSDFLVYLLGTWWAGGVINPVNLRWTPQEIGYSLDNCQTRFLIVDPLFAPMLPAIRTHCEGIETVVVTGDCGDGAIALEAWLARADPVEDAMRRGEDLAAILYTGGTTGFPKGVMLSHNNLVASALGSMASGEGHASARYLHSAPLFHIGALSGLLIALHSGSCNLFLPAFEPLAMLEAIASWDVTEFFLVPTMLRMMVQHPRFADFDVNGVQRIRYGASSIDEALLDRAMAAFPNAQFCQAYGMTELSPVATVLGHEDHGPAARAKGRLRSAGRASATCEVRIVDGEDREVPRGDVGEIVARGPIVMMGYWNMPEATAEATRGGWMHTGDLGRMDAEGYVTVIDRLKDMIITGGENVYSAEVENALSSHPDVAQVAVIAAPDETWGERVHAVIVPRAGTSPTPEALTAHCRNLIAGFKLPRSFDFLDALPLSAAGKVQKNVLRERARALAADG</sequence>
<evidence type="ECO:0000256" key="1">
    <source>
        <dbReference type="ARBA" id="ARBA00006432"/>
    </source>
</evidence>
<dbReference type="RefSeq" id="WP_066608501.1">
    <property type="nucleotide sequence ID" value="NZ_KQ130436.1"/>
</dbReference>
<evidence type="ECO:0000256" key="4">
    <source>
        <dbReference type="ARBA" id="ARBA00066616"/>
    </source>
</evidence>
<dbReference type="AlphaFoldDB" id="A0A0J7XNP4"/>
<dbReference type="InterPro" id="IPR020845">
    <property type="entry name" value="AMP-binding_CS"/>
</dbReference>
<dbReference type="CDD" id="cd17631">
    <property type="entry name" value="FACL_FadD13-like"/>
    <property type="match status" value="1"/>
</dbReference>
<dbReference type="Pfam" id="PF00501">
    <property type="entry name" value="AMP-binding"/>
    <property type="match status" value="1"/>
</dbReference>
<dbReference type="GO" id="GO:0016878">
    <property type="term" value="F:acid-thiol ligase activity"/>
    <property type="evidence" value="ECO:0007669"/>
    <property type="project" value="UniProtKB-ARBA"/>
</dbReference>
<dbReference type="PATRIC" id="fig|1420583.3.peg.3872"/>
<organism evidence="8 9">
    <name type="scientific">Sphingobium cupriresistens LL01</name>
    <dbReference type="NCBI Taxonomy" id="1420583"/>
    <lineage>
        <taxon>Bacteria</taxon>
        <taxon>Pseudomonadati</taxon>
        <taxon>Pseudomonadota</taxon>
        <taxon>Alphaproteobacteria</taxon>
        <taxon>Sphingomonadales</taxon>
        <taxon>Sphingomonadaceae</taxon>
        <taxon>Sphingobium</taxon>
    </lineage>
</organism>
<dbReference type="InterPro" id="IPR000873">
    <property type="entry name" value="AMP-dep_synth/lig_dom"/>
</dbReference>
<dbReference type="InterPro" id="IPR050237">
    <property type="entry name" value="ATP-dep_AMP-bd_enzyme"/>
</dbReference>
<evidence type="ECO:0000256" key="3">
    <source>
        <dbReference type="ARBA" id="ARBA00051915"/>
    </source>
</evidence>
<dbReference type="Proteomes" id="UP000052232">
    <property type="component" value="Unassembled WGS sequence"/>
</dbReference>